<gene>
    <name evidence="2" type="ORF">EUGRSUZ_B03601</name>
</gene>
<dbReference type="OMA" id="CFSERIN"/>
<dbReference type="AlphaFoldDB" id="A0A059D9I3"/>
<sequence>SNPSGRGTIQTSSIQIRPRKIHREFPTRSDHFPDRFDDTDNTRIPGGSSREEGEKDEKRMVFNGVMILRVAHESARAWQSAVCIPIAERVSSDQLLDLVCCFPLHQLGRVALFIWTFLCVPPPDSNYYTYVSDDSDDDGSSSETAVFYNDYSYDSHSD</sequence>
<reference evidence="2" key="1">
    <citation type="submission" date="2013-07" db="EMBL/GenBank/DDBJ databases">
        <title>The genome of Eucalyptus grandis.</title>
        <authorList>
            <person name="Schmutz J."/>
            <person name="Hayes R."/>
            <person name="Myburg A."/>
            <person name="Tuskan G."/>
            <person name="Grattapaglia D."/>
            <person name="Rokhsar D.S."/>
        </authorList>
    </citation>
    <scope>NUCLEOTIDE SEQUENCE</scope>
    <source>
        <tissue evidence="2">Leaf extractions</tissue>
    </source>
</reference>
<feature type="compositionally biased region" description="Polar residues" evidence="1">
    <location>
        <begin position="1"/>
        <end position="15"/>
    </location>
</feature>
<accession>A0A059D9I3</accession>
<dbReference type="InParanoid" id="A0A059D9I3"/>
<protein>
    <submittedName>
        <fullName evidence="2">Uncharacterized protein</fullName>
    </submittedName>
</protein>
<evidence type="ECO:0000256" key="1">
    <source>
        <dbReference type="SAM" id="MobiDB-lite"/>
    </source>
</evidence>
<dbReference type="Gramene" id="KCW87061">
    <property type="protein sequence ID" value="KCW87061"/>
    <property type="gene ID" value="EUGRSUZ_B03601"/>
</dbReference>
<evidence type="ECO:0000313" key="2">
    <source>
        <dbReference type="EMBL" id="KCW87061.1"/>
    </source>
</evidence>
<feature type="non-terminal residue" evidence="2">
    <location>
        <position position="1"/>
    </location>
</feature>
<name>A0A059D9I3_EUCGR</name>
<dbReference type="PANTHER" id="PTHR35104:SF6">
    <property type="entry name" value="PROTEIN, PUTATIVE-RELATED"/>
    <property type="match status" value="1"/>
</dbReference>
<feature type="region of interest" description="Disordered" evidence="1">
    <location>
        <begin position="1"/>
        <end position="56"/>
    </location>
</feature>
<feature type="compositionally biased region" description="Basic and acidic residues" evidence="1">
    <location>
        <begin position="23"/>
        <end position="41"/>
    </location>
</feature>
<dbReference type="EMBL" id="KK198754">
    <property type="protein sequence ID" value="KCW87061.1"/>
    <property type="molecule type" value="Genomic_DNA"/>
</dbReference>
<proteinExistence type="predicted"/>
<organism evidence="2">
    <name type="scientific">Eucalyptus grandis</name>
    <name type="common">Flooded gum</name>
    <dbReference type="NCBI Taxonomy" id="71139"/>
    <lineage>
        <taxon>Eukaryota</taxon>
        <taxon>Viridiplantae</taxon>
        <taxon>Streptophyta</taxon>
        <taxon>Embryophyta</taxon>
        <taxon>Tracheophyta</taxon>
        <taxon>Spermatophyta</taxon>
        <taxon>Magnoliopsida</taxon>
        <taxon>eudicotyledons</taxon>
        <taxon>Gunneridae</taxon>
        <taxon>Pentapetalae</taxon>
        <taxon>rosids</taxon>
        <taxon>malvids</taxon>
        <taxon>Myrtales</taxon>
        <taxon>Myrtaceae</taxon>
        <taxon>Myrtoideae</taxon>
        <taxon>Eucalypteae</taxon>
        <taxon>Eucalyptus</taxon>
    </lineage>
</organism>
<dbReference type="PANTHER" id="PTHR35104">
    <property type="entry name" value="OS03G0807000 PROTEIN"/>
    <property type="match status" value="1"/>
</dbReference>